<dbReference type="InterPro" id="IPR052376">
    <property type="entry name" value="Oxidative_Scav/Glycosyltrans"/>
</dbReference>
<dbReference type="Gene3D" id="1.10.287.1490">
    <property type="match status" value="1"/>
</dbReference>
<dbReference type="Proteomes" id="UP001500618">
    <property type="component" value="Unassembled WGS sequence"/>
</dbReference>
<name>A0ABP4S8C1_9ACTN</name>
<evidence type="ECO:0000256" key="1">
    <source>
        <dbReference type="SAM" id="Coils"/>
    </source>
</evidence>
<dbReference type="RefSeq" id="WP_163570199.1">
    <property type="nucleotide sequence ID" value="NZ_BAAANY010000005.1"/>
</dbReference>
<gene>
    <name evidence="4" type="ORF">GCM10009765_14130</name>
</gene>
<accession>A0ABP4S8C1</accession>
<evidence type="ECO:0000259" key="3">
    <source>
        <dbReference type="Pfam" id="PF24481"/>
    </source>
</evidence>
<keyword evidence="5" id="KW-1185">Reference proteome</keyword>
<evidence type="ECO:0000313" key="4">
    <source>
        <dbReference type="EMBL" id="GAA1665783.1"/>
    </source>
</evidence>
<feature type="coiled-coil region" evidence="1">
    <location>
        <begin position="51"/>
        <end position="130"/>
    </location>
</feature>
<dbReference type="InterPro" id="IPR056003">
    <property type="entry name" value="CT398_CC_hairpin"/>
</dbReference>
<dbReference type="PANTHER" id="PTHR39082">
    <property type="entry name" value="PHOSPHOLIPASE C-BETA-2-RELATED"/>
    <property type="match status" value="1"/>
</dbReference>
<evidence type="ECO:0000313" key="5">
    <source>
        <dbReference type="Proteomes" id="UP001500618"/>
    </source>
</evidence>
<keyword evidence="1" id="KW-0175">Coiled coil</keyword>
<proteinExistence type="predicted"/>
<organism evidence="4 5">
    <name type="scientific">Fodinicola feengrottensis</name>
    <dbReference type="NCBI Taxonomy" id="435914"/>
    <lineage>
        <taxon>Bacteria</taxon>
        <taxon>Bacillati</taxon>
        <taxon>Actinomycetota</taxon>
        <taxon>Actinomycetes</taxon>
        <taxon>Mycobacteriales</taxon>
        <taxon>Fodinicola</taxon>
    </lineage>
</organism>
<dbReference type="PANTHER" id="PTHR39082:SF1">
    <property type="entry name" value="SCAVENGER RECEPTOR CLASS A MEMBER 3"/>
    <property type="match status" value="1"/>
</dbReference>
<dbReference type="Pfam" id="PF02591">
    <property type="entry name" value="Zn_ribbon_9"/>
    <property type="match status" value="1"/>
</dbReference>
<dbReference type="EMBL" id="BAAANY010000005">
    <property type="protein sequence ID" value="GAA1665783.1"/>
    <property type="molecule type" value="Genomic_DNA"/>
</dbReference>
<dbReference type="Pfam" id="PF24481">
    <property type="entry name" value="CT398_CC"/>
    <property type="match status" value="1"/>
</dbReference>
<comment type="caution">
    <text evidence="4">The sequence shown here is derived from an EMBL/GenBank/DDBJ whole genome shotgun (WGS) entry which is preliminary data.</text>
</comment>
<feature type="domain" description="C4-type zinc ribbon" evidence="2">
    <location>
        <begin position="203"/>
        <end position="237"/>
    </location>
</feature>
<protein>
    <submittedName>
        <fullName evidence="4">C4-type zinc ribbon domain-containing protein</fullName>
    </submittedName>
</protein>
<reference evidence="5" key="1">
    <citation type="journal article" date="2019" name="Int. J. Syst. Evol. Microbiol.">
        <title>The Global Catalogue of Microorganisms (GCM) 10K type strain sequencing project: providing services to taxonomists for standard genome sequencing and annotation.</title>
        <authorList>
            <consortium name="The Broad Institute Genomics Platform"/>
            <consortium name="The Broad Institute Genome Sequencing Center for Infectious Disease"/>
            <person name="Wu L."/>
            <person name="Ma J."/>
        </authorList>
    </citation>
    <scope>NUCLEOTIDE SEQUENCE [LARGE SCALE GENOMIC DNA]</scope>
    <source>
        <strain evidence="5">JCM 14718</strain>
    </source>
</reference>
<sequence>MKADPAAQRRLLDLQAIDTALGQLAHRRGALPELAEIADGTKQLTGLSDAVAAARADVDDLGRDVRRLEMDVEQVRNRATKDQQRMQAGGLPSKELERLQHEVDSLARRASSLEDDELELMEKREEAETVLAAAESAKAAVDTTVVAATERRDAAFVEIDAETDKRGAERAAIVPNMPDDLLKLYERIRSTSGIGAALLRARRCEGCRLELAGSDYAAIKKASPDEVIRHEECGRILVRTDMSGL</sequence>
<evidence type="ECO:0000259" key="2">
    <source>
        <dbReference type="Pfam" id="PF02591"/>
    </source>
</evidence>
<feature type="domain" description="CT398-like coiled coil hairpin" evidence="3">
    <location>
        <begin position="14"/>
        <end position="193"/>
    </location>
</feature>
<dbReference type="InterPro" id="IPR003743">
    <property type="entry name" value="Zf-RING_7"/>
</dbReference>